<dbReference type="OrthoDB" id="185373at2759"/>
<dbReference type="AlphaFoldDB" id="A0A5M9N3D5"/>
<dbReference type="VEuPathDB" id="FungiDB:EYZ11_008315"/>
<feature type="region of interest" description="Disordered" evidence="2">
    <location>
        <begin position="1"/>
        <end position="31"/>
    </location>
</feature>
<feature type="compositionally biased region" description="Low complexity" evidence="2">
    <location>
        <begin position="1"/>
        <end position="14"/>
    </location>
</feature>
<comment type="caution">
    <text evidence="3">The sequence shown here is derived from an EMBL/GenBank/DDBJ whole genome shotgun (WGS) entry which is preliminary data.</text>
</comment>
<feature type="repeat" description="PPR" evidence="1">
    <location>
        <begin position="617"/>
        <end position="651"/>
    </location>
</feature>
<proteinExistence type="predicted"/>
<dbReference type="Proteomes" id="UP000324241">
    <property type="component" value="Unassembled WGS sequence"/>
</dbReference>
<dbReference type="GeneID" id="54323806"/>
<dbReference type="Gene3D" id="1.25.40.10">
    <property type="entry name" value="Tetratricopeptide repeat domain"/>
    <property type="match status" value="2"/>
</dbReference>
<organism evidence="3 4">
    <name type="scientific">Aspergillus tanneri</name>
    <dbReference type="NCBI Taxonomy" id="1220188"/>
    <lineage>
        <taxon>Eukaryota</taxon>
        <taxon>Fungi</taxon>
        <taxon>Dikarya</taxon>
        <taxon>Ascomycota</taxon>
        <taxon>Pezizomycotina</taxon>
        <taxon>Eurotiomycetes</taxon>
        <taxon>Eurotiomycetidae</taxon>
        <taxon>Eurotiales</taxon>
        <taxon>Aspergillaceae</taxon>
        <taxon>Aspergillus</taxon>
        <taxon>Aspergillus subgen. Circumdati</taxon>
    </lineage>
</organism>
<name>A0A5M9N3D5_9EURO</name>
<evidence type="ECO:0000313" key="4">
    <source>
        <dbReference type="Proteomes" id="UP000324241"/>
    </source>
</evidence>
<feature type="region of interest" description="Disordered" evidence="2">
    <location>
        <begin position="679"/>
        <end position="719"/>
    </location>
</feature>
<dbReference type="Pfam" id="PF13041">
    <property type="entry name" value="PPR_2"/>
    <property type="match status" value="1"/>
</dbReference>
<evidence type="ECO:0000256" key="2">
    <source>
        <dbReference type="SAM" id="MobiDB-lite"/>
    </source>
</evidence>
<dbReference type="PANTHER" id="PTHR47939">
    <property type="entry name" value="MEMBRANE-ASSOCIATED SALT-INDUCIBLE PROTEIN-LIKE"/>
    <property type="match status" value="1"/>
</dbReference>
<evidence type="ECO:0008006" key="5">
    <source>
        <dbReference type="Google" id="ProtNLM"/>
    </source>
</evidence>
<dbReference type="PANTHER" id="PTHR47939:SF1">
    <property type="entry name" value="OS04G0684500 PROTEIN"/>
    <property type="match status" value="1"/>
</dbReference>
<dbReference type="RefSeq" id="XP_033431561.1">
    <property type="nucleotide sequence ID" value="XM_033565804.1"/>
</dbReference>
<dbReference type="EMBL" id="QUQM01000002">
    <property type="protein sequence ID" value="KAA8652200.1"/>
    <property type="molecule type" value="Genomic_DNA"/>
</dbReference>
<gene>
    <name evidence="3" type="ORF">ATNIH1004_001104</name>
</gene>
<evidence type="ECO:0000256" key="1">
    <source>
        <dbReference type="PROSITE-ProRule" id="PRU00708"/>
    </source>
</evidence>
<dbReference type="PROSITE" id="PS51375">
    <property type="entry name" value="PPR"/>
    <property type="match status" value="1"/>
</dbReference>
<dbReference type="InterPro" id="IPR011990">
    <property type="entry name" value="TPR-like_helical_dom_sf"/>
</dbReference>
<evidence type="ECO:0000313" key="3">
    <source>
        <dbReference type="EMBL" id="KAA8652200.1"/>
    </source>
</evidence>
<feature type="compositionally biased region" description="Basic and acidic residues" evidence="2">
    <location>
        <begin position="16"/>
        <end position="25"/>
    </location>
</feature>
<dbReference type="NCBIfam" id="TIGR00756">
    <property type="entry name" value="PPR"/>
    <property type="match status" value="1"/>
</dbReference>
<dbReference type="Pfam" id="PF13812">
    <property type="entry name" value="PPR_3"/>
    <property type="match status" value="1"/>
</dbReference>
<protein>
    <recommendedName>
        <fullName evidence="5">Pentacotripeptide-repeat region of PRORP domain-containing protein</fullName>
    </recommendedName>
</protein>
<dbReference type="InterPro" id="IPR002885">
    <property type="entry name" value="PPR_rpt"/>
</dbReference>
<dbReference type="InterPro" id="IPR050667">
    <property type="entry name" value="PPR-containing_protein"/>
</dbReference>
<reference evidence="3 4" key="1">
    <citation type="submission" date="2019-08" db="EMBL/GenBank/DDBJ databases">
        <title>The genome sequence of a newly discovered highly antifungal drug resistant Aspergillus species, Aspergillus tanneri NIH 1004.</title>
        <authorList>
            <person name="Mounaud S."/>
            <person name="Singh I."/>
            <person name="Joardar V."/>
            <person name="Pakala S."/>
            <person name="Pakala S."/>
            <person name="Venepally P."/>
            <person name="Chung J.K."/>
            <person name="Losada L."/>
            <person name="Nierman W.C."/>
        </authorList>
    </citation>
    <scope>NUCLEOTIDE SEQUENCE [LARGE SCALE GENOMIC DNA]</scope>
    <source>
        <strain evidence="3 4">NIH1004</strain>
    </source>
</reference>
<sequence length="719" mass="83096">MYSGSSDSQSTVSSTNEKHEARAEEDTPSFRQRDDQAPFFKTYSLLESGATSLVRYNDLVFHNGEVKQRRKVVSRESVEWEGRIRSNCLLLDGQELLKWKLCCSELYKANFYKRNIKSDILPHLDLRDDDLDLLEKISTDCQGSFREAWEELGKIEKADHWKRLSLWLLHNSPELAWEFLLVTCQSAHKPVFLMVANSVIFLDAFYSDKLKRREIPGHTYRSVIETCLDPTLWPVVFLPQKGVRLYIQRADRHKVYQAYNIVHERGSDIKAETWLCFMHRFTELGDVDKALEALAQVQQLKRRDFTLDSVAVMRHCCKLLLLDSVRDDSKGRNFRILPKLLEMGVRPDRDMMNIVLANAFKTGDPQLGYDMLTYMKNQGIEPDSYTYLTLLNDAVVRGDRERVDLLTQEIRPVEEFQKNPWIASKLLHAHFTFTAKHIDADVDPNTIFYSMLDMYNQLYDLTPLKELTIIPPQYAPLIRGDNSPPSVVALYIIIATYLRCQNNVSNAQRVYTKFKSLVAQGHKTIAPLQVTDHVYNEFLVAFRDDPRGLRPAVRLVEDMLQASNDLLDSGRDSLVIVPAKPTVRTWTLLLATFIYSRQPLAAEKVKDMMAKHQVEYNVITWNVIISGYANAQNIPEVAKTIKAMEKQGFAIDEWTMKSLRYLRDPERLWVALEELDKGPEPRIDLPEPETASPLVLDENEAMENERQLDQGLQRLSRRT</sequence>
<accession>A0A5M9N3D5</accession>